<dbReference type="InterPro" id="IPR001841">
    <property type="entry name" value="Znf_RING"/>
</dbReference>
<dbReference type="InterPro" id="IPR011016">
    <property type="entry name" value="Znf_RING-CH"/>
</dbReference>
<evidence type="ECO:0000256" key="4">
    <source>
        <dbReference type="PROSITE-ProRule" id="PRU00175"/>
    </source>
</evidence>
<sequence length="331" mass="36779">MDSIASTNGANSRNCSLTRRSEGYGSRCRSLFYIGTWILVEIFVILSLFASIVVLSSSRHEKPKALLLVWVIGYASGCVATFPLLYCRFLHRNQGNEQDLTQTRQDVSQTNPPSEPSPFVAVSVLQSTDEEDRQTAASSARSAQSVRASARVKLQVERFNIALQLFFSVWTVFGNFWVFRVQTFSAFSAEGSTLYSFCILFLRICCLGYGLIDLAHAIIRCCLPRPHEILKHTRGAATETIIGLPTYKFKLKDGDGDINSEGVGESAGTLEAGTKKEFIFSGEDAECSICLANYADNEELRELPCAHFFHVECVDKWLKENVSCPLCNCDI</sequence>
<keyword evidence="5" id="KW-0812">Transmembrane</keyword>
<evidence type="ECO:0000313" key="7">
    <source>
        <dbReference type="EMBL" id="MCL7023495.1"/>
    </source>
</evidence>
<feature type="transmembrane region" description="Helical" evidence="5">
    <location>
        <begin position="193"/>
        <end position="212"/>
    </location>
</feature>
<keyword evidence="5" id="KW-0472">Membrane</keyword>
<dbReference type="SMART" id="SM00184">
    <property type="entry name" value="RING"/>
    <property type="match status" value="1"/>
</dbReference>
<dbReference type="PROSITE" id="PS50089">
    <property type="entry name" value="ZF_RING_2"/>
    <property type="match status" value="1"/>
</dbReference>
<evidence type="ECO:0000256" key="5">
    <source>
        <dbReference type="SAM" id="Phobius"/>
    </source>
</evidence>
<dbReference type="SMART" id="SM00744">
    <property type="entry name" value="RINGv"/>
    <property type="match status" value="1"/>
</dbReference>
<comment type="caution">
    <text evidence="7">The sequence shown here is derived from an EMBL/GenBank/DDBJ whole genome shotgun (WGS) entry which is preliminary data.</text>
</comment>
<reference evidence="7" key="1">
    <citation type="submission" date="2022-03" db="EMBL/GenBank/DDBJ databases">
        <title>A functionally conserved STORR gene fusion in Papaver species that diverged 16.8 million years ago.</title>
        <authorList>
            <person name="Catania T."/>
        </authorList>
    </citation>
    <scope>NUCLEOTIDE SEQUENCE</scope>
    <source>
        <strain evidence="7">S-191538</strain>
    </source>
</reference>
<dbReference type="InterPro" id="IPR013083">
    <property type="entry name" value="Znf_RING/FYVE/PHD"/>
</dbReference>
<proteinExistence type="predicted"/>
<dbReference type="Pfam" id="PF13639">
    <property type="entry name" value="zf-RING_2"/>
    <property type="match status" value="1"/>
</dbReference>
<keyword evidence="3" id="KW-0862">Zinc</keyword>
<evidence type="ECO:0000256" key="3">
    <source>
        <dbReference type="ARBA" id="ARBA00022833"/>
    </source>
</evidence>
<accession>A0AA41UUW6</accession>
<evidence type="ECO:0000256" key="1">
    <source>
        <dbReference type="ARBA" id="ARBA00022723"/>
    </source>
</evidence>
<dbReference type="Proteomes" id="UP001177140">
    <property type="component" value="Unassembled WGS sequence"/>
</dbReference>
<keyword evidence="8" id="KW-1185">Reference proteome</keyword>
<feature type="transmembrane region" description="Helical" evidence="5">
    <location>
        <begin position="161"/>
        <end position="181"/>
    </location>
</feature>
<dbReference type="AlphaFoldDB" id="A0AA41UUW6"/>
<feature type="domain" description="RING-type" evidence="6">
    <location>
        <begin position="287"/>
        <end position="328"/>
    </location>
</feature>
<dbReference type="Gene3D" id="3.30.40.10">
    <property type="entry name" value="Zinc/RING finger domain, C3HC4 (zinc finger)"/>
    <property type="match status" value="1"/>
</dbReference>
<dbReference type="PANTHER" id="PTHR46225:SF19">
    <property type="entry name" value="RING-TYPE DOMAIN-CONTAINING PROTEIN"/>
    <property type="match status" value="1"/>
</dbReference>
<keyword evidence="1" id="KW-0479">Metal-binding</keyword>
<feature type="transmembrane region" description="Helical" evidence="5">
    <location>
        <begin position="67"/>
        <end position="86"/>
    </location>
</feature>
<protein>
    <recommendedName>
        <fullName evidence="6">RING-type domain-containing protein</fullName>
    </recommendedName>
</protein>
<evidence type="ECO:0000313" key="8">
    <source>
        <dbReference type="Proteomes" id="UP001177140"/>
    </source>
</evidence>
<keyword evidence="5" id="KW-1133">Transmembrane helix</keyword>
<gene>
    <name evidence="7" type="ORF">MKW94_004977</name>
</gene>
<dbReference type="PANTHER" id="PTHR46225">
    <property type="entry name" value="C3H4 TYPE ZINC FINGER PROTEIN"/>
    <property type="match status" value="1"/>
</dbReference>
<feature type="transmembrane region" description="Helical" evidence="5">
    <location>
        <begin position="31"/>
        <end position="55"/>
    </location>
</feature>
<keyword evidence="2 4" id="KW-0863">Zinc-finger</keyword>
<evidence type="ECO:0000259" key="6">
    <source>
        <dbReference type="PROSITE" id="PS50089"/>
    </source>
</evidence>
<evidence type="ECO:0000256" key="2">
    <source>
        <dbReference type="ARBA" id="ARBA00022771"/>
    </source>
</evidence>
<organism evidence="7 8">
    <name type="scientific">Papaver nudicaule</name>
    <name type="common">Iceland poppy</name>
    <dbReference type="NCBI Taxonomy" id="74823"/>
    <lineage>
        <taxon>Eukaryota</taxon>
        <taxon>Viridiplantae</taxon>
        <taxon>Streptophyta</taxon>
        <taxon>Embryophyta</taxon>
        <taxon>Tracheophyta</taxon>
        <taxon>Spermatophyta</taxon>
        <taxon>Magnoliopsida</taxon>
        <taxon>Ranunculales</taxon>
        <taxon>Papaveraceae</taxon>
        <taxon>Papaveroideae</taxon>
        <taxon>Papaver</taxon>
    </lineage>
</organism>
<dbReference type="SUPFAM" id="SSF57850">
    <property type="entry name" value="RING/U-box"/>
    <property type="match status" value="1"/>
</dbReference>
<name>A0AA41UUW6_PAPNU</name>
<dbReference type="EMBL" id="JAJJMA010022871">
    <property type="protein sequence ID" value="MCL7023495.1"/>
    <property type="molecule type" value="Genomic_DNA"/>
</dbReference>
<dbReference type="GO" id="GO:0008270">
    <property type="term" value="F:zinc ion binding"/>
    <property type="evidence" value="ECO:0007669"/>
    <property type="project" value="UniProtKB-KW"/>
</dbReference>